<keyword evidence="3 8" id="KW-1134">Transmembrane beta strand</keyword>
<feature type="region of interest" description="Disordered" evidence="10">
    <location>
        <begin position="634"/>
        <end position="676"/>
    </location>
</feature>
<dbReference type="InterPro" id="IPR000531">
    <property type="entry name" value="Beta-barrel_TonB"/>
</dbReference>
<comment type="similarity">
    <text evidence="8 9">Belongs to the TonB-dependent receptor family.</text>
</comment>
<evidence type="ECO:0000256" key="9">
    <source>
        <dbReference type="RuleBase" id="RU003357"/>
    </source>
</evidence>
<keyword evidence="11" id="KW-0732">Signal</keyword>
<dbReference type="Proteomes" id="UP000264071">
    <property type="component" value="Unassembled WGS sequence"/>
</dbReference>
<keyword evidence="7 8" id="KW-0998">Cell outer membrane</keyword>
<keyword evidence="14" id="KW-0675">Receptor</keyword>
<keyword evidence="4 8" id="KW-0812">Transmembrane</keyword>
<dbReference type="SUPFAM" id="SSF56935">
    <property type="entry name" value="Porins"/>
    <property type="match status" value="1"/>
</dbReference>
<evidence type="ECO:0000256" key="3">
    <source>
        <dbReference type="ARBA" id="ARBA00022452"/>
    </source>
</evidence>
<comment type="caution">
    <text evidence="14">The sequence shown here is derived from an EMBL/GenBank/DDBJ whole genome shotgun (WGS) entry which is preliminary data.</text>
</comment>
<evidence type="ECO:0000256" key="5">
    <source>
        <dbReference type="ARBA" id="ARBA00023077"/>
    </source>
</evidence>
<proteinExistence type="inferred from homology"/>
<dbReference type="PANTHER" id="PTHR30069">
    <property type="entry name" value="TONB-DEPENDENT OUTER MEMBRANE RECEPTOR"/>
    <property type="match status" value="1"/>
</dbReference>
<dbReference type="InterPro" id="IPR036942">
    <property type="entry name" value="Beta-barrel_TonB_sf"/>
</dbReference>
<evidence type="ECO:0000259" key="12">
    <source>
        <dbReference type="Pfam" id="PF00593"/>
    </source>
</evidence>
<dbReference type="InterPro" id="IPR012910">
    <property type="entry name" value="Plug_dom"/>
</dbReference>
<evidence type="ECO:0000256" key="7">
    <source>
        <dbReference type="ARBA" id="ARBA00023237"/>
    </source>
</evidence>
<evidence type="ECO:0000313" key="15">
    <source>
        <dbReference type="Proteomes" id="UP000264071"/>
    </source>
</evidence>
<evidence type="ECO:0000256" key="10">
    <source>
        <dbReference type="SAM" id="MobiDB-lite"/>
    </source>
</evidence>
<keyword evidence="2 8" id="KW-0813">Transport</keyword>
<reference evidence="14 15" key="1">
    <citation type="journal article" date="2018" name="Nat. Biotechnol.">
        <title>A standardized bacterial taxonomy based on genome phylogeny substantially revises the tree of life.</title>
        <authorList>
            <person name="Parks D.H."/>
            <person name="Chuvochina M."/>
            <person name="Waite D.W."/>
            <person name="Rinke C."/>
            <person name="Skarshewski A."/>
            <person name="Chaumeil P.A."/>
            <person name="Hugenholtz P."/>
        </authorList>
    </citation>
    <scope>NUCLEOTIDE SEQUENCE [LARGE SCALE GENOMIC DNA]</scope>
    <source>
        <strain evidence="14">UBA8844</strain>
    </source>
</reference>
<evidence type="ECO:0000256" key="8">
    <source>
        <dbReference type="PROSITE-ProRule" id="PRU01360"/>
    </source>
</evidence>
<keyword evidence="6 8" id="KW-0472">Membrane</keyword>
<dbReference type="PROSITE" id="PS52016">
    <property type="entry name" value="TONB_DEPENDENT_REC_3"/>
    <property type="match status" value="1"/>
</dbReference>
<dbReference type="GO" id="GO:0044718">
    <property type="term" value="P:siderophore transmembrane transport"/>
    <property type="evidence" value="ECO:0007669"/>
    <property type="project" value="TreeGrafter"/>
</dbReference>
<dbReference type="InterPro" id="IPR037066">
    <property type="entry name" value="Plug_dom_sf"/>
</dbReference>
<dbReference type="OMA" id="KTPGYMF"/>
<feature type="compositionally biased region" description="Basic and acidic residues" evidence="10">
    <location>
        <begin position="647"/>
        <end position="675"/>
    </location>
</feature>
<name>A0A3D4VCM1_9BACT</name>
<evidence type="ECO:0000259" key="13">
    <source>
        <dbReference type="Pfam" id="PF07715"/>
    </source>
</evidence>
<accession>A0A3D4VCM1</accession>
<feature type="signal peptide" evidence="11">
    <location>
        <begin position="1"/>
        <end position="27"/>
    </location>
</feature>
<dbReference type="EMBL" id="DPIY01000010">
    <property type="protein sequence ID" value="HCT58077.1"/>
    <property type="molecule type" value="Genomic_DNA"/>
</dbReference>
<dbReference type="GO" id="GO:0009279">
    <property type="term" value="C:cell outer membrane"/>
    <property type="evidence" value="ECO:0007669"/>
    <property type="project" value="UniProtKB-SubCell"/>
</dbReference>
<evidence type="ECO:0000256" key="1">
    <source>
        <dbReference type="ARBA" id="ARBA00004571"/>
    </source>
</evidence>
<organism evidence="14 15">
    <name type="scientific">Gemmatimonas aurantiaca</name>
    <dbReference type="NCBI Taxonomy" id="173480"/>
    <lineage>
        <taxon>Bacteria</taxon>
        <taxon>Pseudomonadati</taxon>
        <taxon>Gemmatimonadota</taxon>
        <taxon>Gemmatimonadia</taxon>
        <taxon>Gemmatimonadales</taxon>
        <taxon>Gemmatimonadaceae</taxon>
        <taxon>Gemmatimonas</taxon>
    </lineage>
</organism>
<dbReference type="PANTHER" id="PTHR30069:SF57">
    <property type="entry name" value="TONB-DEPENDENT RECEPTOR"/>
    <property type="match status" value="1"/>
</dbReference>
<dbReference type="Pfam" id="PF00593">
    <property type="entry name" value="TonB_dep_Rec_b-barrel"/>
    <property type="match status" value="1"/>
</dbReference>
<comment type="subcellular location">
    <subcellularLocation>
        <location evidence="1 8">Cell outer membrane</location>
        <topology evidence="1 8">Multi-pass membrane protein</topology>
    </subcellularLocation>
</comment>
<protein>
    <submittedName>
        <fullName evidence="14">TonB-dependent receptor</fullName>
    </submittedName>
</protein>
<evidence type="ECO:0000256" key="4">
    <source>
        <dbReference type="ARBA" id="ARBA00022692"/>
    </source>
</evidence>
<dbReference type="InterPro" id="IPR039426">
    <property type="entry name" value="TonB-dep_rcpt-like"/>
</dbReference>
<feature type="domain" description="TonB-dependent receptor-like beta-barrel" evidence="12">
    <location>
        <begin position="367"/>
        <end position="760"/>
    </location>
</feature>
<sequence length="823" mass="88021">MTASSRPLLSALLLLASLAGAPHLAVAQDAPQTSVGPGATARITVQHDGAPVPAVRVRVLVDSAQTDTTNGITDARGMVTLRVTPGARAFLLTRVGFRPDTLRTQLVAGQDTSFVVTMEALHTELSGMVVSATRSERRVEDTPLRVEVIDEEEIAEKVAMTPGDIAMMLNETSGLRVQTTNPSLGGANVRVQGLRGRYTLILADGLPLYGGQAGGLGLLQIPPVDLGRVEVIKGTASALYGSSALGGVINLVSRRPADEAERTILLNQTSRGGSDAVYFGSGRPADGVGYTLLAGAHRQGRRDLDADGWTDLPGYERFVVRPRLYLDNGRGRSAFLTTGVTAEDRTGGTMPDATVPTGGAFRESLRTRRGDVGGLLRWTLGSKQSDSYTYEADSDPVDSDTHRAVLSMRASAMQQQHNHVMGAQTEKDNHGTWFAEATIAKPTDRAVYVAGVAAQQDRYRNSTFANFNYTFTAPAAFVQADVDATTWLSLSSTARVDFHSHYGTVFNPRVSMLLRAPESPVLDGWTARFSAGTGAFAPTPFTEETEATGLAPLRALGNLSAERASGGSIDIGGPVRMGWGQLDLNTTAFGSRVTSALQVRSIGGTTPNGATRIELLNSAAPTRTWGGELLARLTRPLGGGEDDDHDDEKPSSERGNHGAARGESHGDDHGDDHGEGAVWRTTASMTLLRATECAPEQSVVQCVRRDVPLTPRVSAGLVSAVEWEGVQRVGLEVYYTGQQSLEENPYRQTSRPYVIVGLLGERVFKTPMGAMRVFVNLENITNVRQTRFDPLRLPARGMGGRWATDAWTDLVGFTTNAGIRWSL</sequence>
<dbReference type="AlphaFoldDB" id="A0A3D4VCM1"/>
<dbReference type="Pfam" id="PF07715">
    <property type="entry name" value="Plug"/>
    <property type="match status" value="1"/>
</dbReference>
<dbReference type="GO" id="GO:0015344">
    <property type="term" value="F:siderophore uptake transmembrane transporter activity"/>
    <property type="evidence" value="ECO:0007669"/>
    <property type="project" value="TreeGrafter"/>
</dbReference>
<feature type="chain" id="PRO_5017802520" evidence="11">
    <location>
        <begin position="28"/>
        <end position="823"/>
    </location>
</feature>
<evidence type="ECO:0000256" key="11">
    <source>
        <dbReference type="SAM" id="SignalP"/>
    </source>
</evidence>
<dbReference type="Gene3D" id="2.170.130.10">
    <property type="entry name" value="TonB-dependent receptor, plug domain"/>
    <property type="match status" value="1"/>
</dbReference>
<evidence type="ECO:0000313" key="14">
    <source>
        <dbReference type="EMBL" id="HCT58077.1"/>
    </source>
</evidence>
<dbReference type="Gene3D" id="2.40.170.20">
    <property type="entry name" value="TonB-dependent receptor, beta-barrel domain"/>
    <property type="match status" value="1"/>
</dbReference>
<keyword evidence="5 9" id="KW-0798">TonB box</keyword>
<evidence type="ECO:0000256" key="2">
    <source>
        <dbReference type="ARBA" id="ARBA00022448"/>
    </source>
</evidence>
<gene>
    <name evidence="14" type="ORF">DGD08_12810</name>
</gene>
<feature type="domain" description="TonB-dependent receptor plug" evidence="13">
    <location>
        <begin position="139"/>
        <end position="248"/>
    </location>
</feature>
<evidence type="ECO:0000256" key="6">
    <source>
        <dbReference type="ARBA" id="ARBA00023136"/>
    </source>
</evidence>